<name>A0A0F9ENP3_9ZZZZ</name>
<reference evidence="2" key="1">
    <citation type="journal article" date="2015" name="Nature">
        <title>Complex archaea that bridge the gap between prokaryotes and eukaryotes.</title>
        <authorList>
            <person name="Spang A."/>
            <person name="Saw J.H."/>
            <person name="Jorgensen S.L."/>
            <person name="Zaremba-Niedzwiedzka K."/>
            <person name="Martijn J."/>
            <person name="Lind A.E."/>
            <person name="van Eijk R."/>
            <person name="Schleper C."/>
            <person name="Guy L."/>
            <person name="Ettema T.J."/>
        </authorList>
    </citation>
    <scope>NUCLEOTIDE SEQUENCE</scope>
</reference>
<proteinExistence type="predicted"/>
<evidence type="ECO:0000256" key="1">
    <source>
        <dbReference type="SAM" id="MobiDB-lite"/>
    </source>
</evidence>
<feature type="compositionally biased region" description="Gly residues" evidence="1">
    <location>
        <begin position="75"/>
        <end position="84"/>
    </location>
</feature>
<protein>
    <submittedName>
        <fullName evidence="2">Uncharacterized protein</fullName>
    </submittedName>
</protein>
<feature type="region of interest" description="Disordered" evidence="1">
    <location>
        <begin position="50"/>
        <end position="138"/>
    </location>
</feature>
<gene>
    <name evidence="2" type="ORF">LCGC14_2052540</name>
</gene>
<dbReference type="AlphaFoldDB" id="A0A0F9ENP3"/>
<sequence>MPIQQALDPNSILLQLQAIRQQFELEEQQQQEAAARAALTVQLQAEMMDANPSLARPFPGAPSPPSQRGMAGQVTPGGGQGSAGGLQLQGPPTGPRFNAQTGLTDYLPPHPSMPTMSLPPPSAPAPSTLDPRWGKTKQPFGRTARAELSQERTDELEERQLRVAARGMGKSALGLTSERKAMAGKPVGLAGLMEMFGAGAGPTAIQLDPQWQRAQLGTAIGAAAAKNQGPVDLAGLFGAANRMMDPDAAAIAEPLELVKQAYTAADGDPIEFERQLKLAGLVPTEIDDWGEKLFGKEWATRHQGFLGGIRDLLGGPAVTRRQLSPDEPWMNISKFPVTNERKALGR</sequence>
<accession>A0A0F9ENP3</accession>
<comment type="caution">
    <text evidence="2">The sequence shown here is derived from an EMBL/GenBank/DDBJ whole genome shotgun (WGS) entry which is preliminary data.</text>
</comment>
<organism evidence="2">
    <name type="scientific">marine sediment metagenome</name>
    <dbReference type="NCBI Taxonomy" id="412755"/>
    <lineage>
        <taxon>unclassified sequences</taxon>
        <taxon>metagenomes</taxon>
        <taxon>ecological metagenomes</taxon>
    </lineage>
</organism>
<dbReference type="EMBL" id="LAZR01024282">
    <property type="protein sequence ID" value="KKL75674.1"/>
    <property type="molecule type" value="Genomic_DNA"/>
</dbReference>
<evidence type="ECO:0000313" key="2">
    <source>
        <dbReference type="EMBL" id="KKL75674.1"/>
    </source>
</evidence>
<feature type="compositionally biased region" description="Pro residues" evidence="1">
    <location>
        <begin position="108"/>
        <end position="124"/>
    </location>
</feature>